<gene>
    <name evidence="9" type="ORF">TeGR_g11812</name>
</gene>
<keyword evidence="4" id="KW-0106">Calcium</keyword>
<dbReference type="Pfam" id="PF22544">
    <property type="entry name" value="HYDIN_VesB_CFA65-like_Ig"/>
    <property type="match status" value="1"/>
</dbReference>
<protein>
    <recommendedName>
        <fullName evidence="8">EF-hand domain-containing protein</fullName>
    </recommendedName>
</protein>
<dbReference type="InterPro" id="IPR052614">
    <property type="entry name" value="CFAP65"/>
</dbReference>
<evidence type="ECO:0000256" key="2">
    <source>
        <dbReference type="ARBA" id="ARBA00004496"/>
    </source>
</evidence>
<dbReference type="InterPro" id="IPR013783">
    <property type="entry name" value="Ig-like_fold"/>
</dbReference>
<keyword evidence="3" id="KW-0963">Cytoplasm</keyword>
<feature type="domain" description="EF-hand" evidence="8">
    <location>
        <begin position="1655"/>
        <end position="1690"/>
    </location>
</feature>
<keyword evidence="5" id="KW-0282">Flagellum</keyword>
<dbReference type="Pfam" id="PF24291">
    <property type="entry name" value="Ig_CFAP65"/>
    <property type="match status" value="1"/>
</dbReference>
<evidence type="ECO:0000256" key="7">
    <source>
        <dbReference type="ARBA" id="ARBA00023273"/>
    </source>
</evidence>
<keyword evidence="7" id="KW-0966">Cell projection</keyword>
<proteinExistence type="predicted"/>
<feature type="domain" description="EF-hand" evidence="8">
    <location>
        <begin position="1619"/>
        <end position="1654"/>
    </location>
</feature>
<keyword evidence="6" id="KW-0969">Cilium</keyword>
<dbReference type="InterPro" id="IPR008962">
    <property type="entry name" value="PapD-like_sf"/>
</dbReference>
<dbReference type="EMBL" id="BRYB01000998">
    <property type="protein sequence ID" value="GMI41394.1"/>
    <property type="molecule type" value="Genomic_DNA"/>
</dbReference>
<dbReference type="InterPro" id="IPR056344">
    <property type="entry name" value="Ig_CFAP65-like_9th"/>
</dbReference>
<dbReference type="PANTHER" id="PTHR46127:SF1">
    <property type="entry name" value="CILIA- AND FLAGELLA-ASSOCIATED PROTEIN 65"/>
    <property type="match status" value="1"/>
</dbReference>
<organism evidence="9 10">
    <name type="scientific">Tetraparma gracilis</name>
    <dbReference type="NCBI Taxonomy" id="2962635"/>
    <lineage>
        <taxon>Eukaryota</taxon>
        <taxon>Sar</taxon>
        <taxon>Stramenopiles</taxon>
        <taxon>Ochrophyta</taxon>
        <taxon>Bolidophyceae</taxon>
        <taxon>Parmales</taxon>
        <taxon>Triparmaceae</taxon>
        <taxon>Tetraparma</taxon>
    </lineage>
</organism>
<dbReference type="InterPro" id="IPR002048">
    <property type="entry name" value="EF_hand_dom"/>
</dbReference>
<evidence type="ECO:0000313" key="9">
    <source>
        <dbReference type="EMBL" id="GMI41394.1"/>
    </source>
</evidence>
<dbReference type="PROSITE" id="PS50222">
    <property type="entry name" value="EF_HAND_2"/>
    <property type="match status" value="2"/>
</dbReference>
<reference evidence="9 10" key="1">
    <citation type="journal article" date="2023" name="Commun. Biol.">
        <title>Genome analysis of Parmales, the sister group of diatoms, reveals the evolutionary specialization of diatoms from phago-mixotrophs to photoautotrophs.</title>
        <authorList>
            <person name="Ban H."/>
            <person name="Sato S."/>
            <person name="Yoshikawa S."/>
            <person name="Yamada K."/>
            <person name="Nakamura Y."/>
            <person name="Ichinomiya M."/>
            <person name="Sato N."/>
            <person name="Blanc-Mathieu R."/>
            <person name="Endo H."/>
            <person name="Kuwata A."/>
            <person name="Ogata H."/>
        </authorList>
    </citation>
    <scope>NUCLEOTIDE SEQUENCE [LARGE SCALE GENOMIC DNA]</scope>
</reference>
<dbReference type="PROSITE" id="PS00018">
    <property type="entry name" value="EF_HAND_1"/>
    <property type="match status" value="2"/>
</dbReference>
<feature type="non-terminal residue" evidence="9">
    <location>
        <position position="1895"/>
    </location>
</feature>
<comment type="caution">
    <text evidence="9">The sequence shown here is derived from an EMBL/GenBank/DDBJ whole genome shotgun (WGS) entry which is preliminary data.</text>
</comment>
<dbReference type="Pfam" id="PF25249">
    <property type="entry name" value="Ig_CFAP65_7th"/>
    <property type="match status" value="1"/>
</dbReference>
<dbReference type="Pfam" id="PF25248">
    <property type="entry name" value="Ig_CFAP65_8th"/>
    <property type="match status" value="1"/>
</dbReference>
<dbReference type="InterPro" id="IPR018247">
    <property type="entry name" value="EF_Hand_1_Ca_BS"/>
</dbReference>
<evidence type="ECO:0000313" key="10">
    <source>
        <dbReference type="Proteomes" id="UP001165060"/>
    </source>
</evidence>
<dbReference type="Proteomes" id="UP001165060">
    <property type="component" value="Unassembled WGS sequence"/>
</dbReference>
<dbReference type="Pfam" id="PF24507">
    <property type="entry name" value="Ig_CFAP65_4th"/>
    <property type="match status" value="1"/>
</dbReference>
<dbReference type="Gene3D" id="1.10.238.10">
    <property type="entry name" value="EF-hand"/>
    <property type="match status" value="1"/>
</dbReference>
<comment type="subcellular location">
    <subcellularLocation>
        <location evidence="1">Cell projection</location>
        <location evidence="1">Cilium</location>
        <location evidence="1">Flagellum</location>
    </subcellularLocation>
    <subcellularLocation>
        <location evidence="2">Cytoplasm</location>
    </subcellularLocation>
</comment>
<dbReference type="InterPro" id="IPR057467">
    <property type="entry name" value="Ig_CFAP65_8th"/>
</dbReference>
<dbReference type="InterPro" id="IPR057470">
    <property type="entry name" value="Ig_CFAP65_7th"/>
</dbReference>
<dbReference type="CDD" id="cd00051">
    <property type="entry name" value="EFh"/>
    <property type="match status" value="1"/>
</dbReference>
<dbReference type="InterPro" id="IPR011992">
    <property type="entry name" value="EF-hand-dom_pair"/>
</dbReference>
<keyword evidence="10" id="KW-1185">Reference proteome</keyword>
<evidence type="ECO:0000256" key="4">
    <source>
        <dbReference type="ARBA" id="ARBA00022837"/>
    </source>
</evidence>
<evidence type="ECO:0000256" key="5">
    <source>
        <dbReference type="ARBA" id="ARBA00022846"/>
    </source>
</evidence>
<sequence length="1895" mass="207388">EIVVRNQSTVPAEYGVVRLESDRSPVFEVTPSGGVIPPQSEVGLKIRYNPCVSGTYTEENYEIRTPGGNTESLTFSARCTPPVVTISKKEDPFAAGFGVPNSINFRDAHVGKTISRVLLLRNDSALPAAYCFCAEKDGIFAFSQTRGVIPANFEASILLSFTPGHPQNFYKRVFCLVENAAPQFLDLLGSGYIDARGEVKEQRPAPIRHAHIQAFRNRVAAGLGKIGPGELEVMYKQNKMSKLFAGVGHEGTQPLAVSDARAPVTRSGDATRNEIAIAREFFGDATDPRSEITMSAKTLDFDYHAADGTMSQKKTVTLTNNCKEKVSVNWFVPTGESSSSPDFVVTPANTDILPHSSQTFSVAFKPSSENFYYCQELEAVVFFKSQRSFRLVTDATLQPPWNLSVRSVGHSFSFEQFLPKIKMSVQHNMLTFPATFIGDSSYQTVRVTNMGNLPAQYAFANTKDSPFTVKPAIGLIPADDFQLVTVCFSPTAQKHYSAQLSCMLNNTPSMTEKISVFGAGEVPRLVVKNATKSGSLYLKPTCVGLSSTRELIVHNPTRVPLIFRVSLPAALDGTVVSATPRSCRLLGNESTKIVVSFAPRDEKCYRCKMHIKVRALGGDTPDMRDARQIGQAETAQILQSIGVTLVCPGAVGAVAFDPPQLDFGVKLVNYNETRTLKLINGSDCDLKYQILHHLKEGPSGASAALQSAYLPLYAKPAPTGSLMIMDQPSGILPARSTLITKVTFSPSDHGSYDFSFVCRVARVDAQGNEVMVSPEVKGMLEDNKDLLTDAALDGAEGYFGGLPGSDPSGPLPLSLSLKGSASFPTLVMRDVRSNKGGTGMASSTDALFGQLGLPGINKTLATPLTRSEIDYNLLSSPDLSLLPTFPFNFNPAPKNSQSQVLYLELVNPAHLPVKFSLHLPNEKAIELETWADEGEPTPAEIKINRIIDELKVFDISPKSGELKSGESVTITVSYAYTSLEYEGKHELPILLRVFQGKQMWIKCVGRTLKKDEPCVVPRMRSTITDLHPVAVGCRPHAAPLQLTELCNVGVVPVEFRVDEKCIARFNEREGYGMELLKLENPRGFIDRGKAMLLRWRFMPLMTKRYTLEVPVKIYIGKEVVDKQLLSLEMKGYDPLDRSTDPHRMEIPHYNLGYIPPPKQFLALEHQKATLSVDRLVFGRMPQRSSLTKIAVIENKSDKALRFNINRHEWQGDDMSFSPDSLSSAAGVIHVYPSEGSIEPGKQQILKVTVDAKCFPRILDSTLAVELLEKPDDPSAKPPPSQVDKQNERINQLKAGSRVGEGQHAPVVSTETLSRIGSKLDKYLQKAGNLMGRHQVEERMEVLTKAYVMLTGAGNKNQTAENFMETVIRKLVKIGMKEDIDELVSEGINVAPRALDDIMDELEETYKTRRKEPEIKLAFMLYGIDEVDLPPTMTTGGTGLGASTRGGSMGNADEMEGKVSFQSSMGGSSASGMLPSTGMRGTMLVPRGQAKKKAADVLASKPDKTFIFLHVTGEIVEEESYFELFGGDLKQDGVTIPTNREFVYNPYELTPAGLVESKDEFILDGSVGELGGSRESCAVRGLVTGMFAELVRSNDISMQIDELPQVTRNPYLGEVQKKPPLMTALQAAFDLFDVDASGTLTNSEVTNALKHLGLSTKNAEVKRFLKELDKNGDNEVDMREFLAGLSKDMALKIADAMETNEDMIIALRAERQQKMAEIRSPRASPRGVANRKVSQQAVSLGLVSKAELEQMEAADDELPGDTEETNKAALAIQNRSRARKAKQEVEKRRFLATAEGSEMNNAALMIQGRARQRKAKQDLAKAAEIKKKAKLGEAAQSADLRSMVPTILNETIFNLLMEALETPVNDALVRKYEAELKEMKEGMGMGMGMGGGGAGG</sequence>
<evidence type="ECO:0000256" key="1">
    <source>
        <dbReference type="ARBA" id="ARBA00004230"/>
    </source>
</evidence>
<dbReference type="InterPro" id="IPR053879">
    <property type="entry name" value="HYDIN_VesB_CFA65-like_Ig"/>
</dbReference>
<feature type="non-terminal residue" evidence="9">
    <location>
        <position position="1"/>
    </location>
</feature>
<evidence type="ECO:0000256" key="3">
    <source>
        <dbReference type="ARBA" id="ARBA00022490"/>
    </source>
</evidence>
<dbReference type="Pfam" id="PF24816">
    <property type="entry name" value="Ig_CFAP65__9th"/>
    <property type="match status" value="1"/>
</dbReference>
<dbReference type="InterPro" id="IPR056305">
    <property type="entry name" value="Ig_CFAP65_10th"/>
</dbReference>
<dbReference type="Gene3D" id="2.60.40.10">
    <property type="entry name" value="Immunoglobulins"/>
    <property type="match status" value="8"/>
</dbReference>
<accession>A0ABQ6N742</accession>
<dbReference type="SUPFAM" id="SSF49354">
    <property type="entry name" value="PapD-like"/>
    <property type="match status" value="1"/>
</dbReference>
<dbReference type="Pfam" id="PF13499">
    <property type="entry name" value="EF-hand_7"/>
    <property type="match status" value="1"/>
</dbReference>
<evidence type="ECO:0000256" key="6">
    <source>
        <dbReference type="ARBA" id="ARBA00023069"/>
    </source>
</evidence>
<dbReference type="InterPro" id="IPR058536">
    <property type="entry name" value="Ig_CFAP65_4th"/>
</dbReference>
<name>A0ABQ6N742_9STRA</name>
<dbReference type="SUPFAM" id="SSF47473">
    <property type="entry name" value="EF-hand"/>
    <property type="match status" value="1"/>
</dbReference>
<dbReference type="SMART" id="SM00054">
    <property type="entry name" value="EFh"/>
    <property type="match status" value="2"/>
</dbReference>
<evidence type="ECO:0000259" key="8">
    <source>
        <dbReference type="PROSITE" id="PS50222"/>
    </source>
</evidence>
<dbReference type="PANTHER" id="PTHR46127">
    <property type="entry name" value="CILIA- AND FLAGELLA-ASSOCIATED PROTEIN 65"/>
    <property type="match status" value="1"/>
</dbReference>